<name>A0A1G7DYD4_9PROT</name>
<protein>
    <submittedName>
        <fullName evidence="2">TRAP-type uncharacterized transport system, substrate-binding protein</fullName>
    </submittedName>
</protein>
<feature type="signal peptide" evidence="1">
    <location>
        <begin position="1"/>
        <end position="25"/>
    </location>
</feature>
<reference evidence="2 3" key="1">
    <citation type="submission" date="2016-10" db="EMBL/GenBank/DDBJ databases">
        <authorList>
            <person name="de Groot N.N."/>
        </authorList>
    </citation>
    <scope>NUCLEOTIDE SEQUENCE [LARGE SCALE GENOMIC DNA]</scope>
    <source>
        <strain evidence="2 3">ATCC 700224</strain>
    </source>
</reference>
<proteinExistence type="predicted"/>
<dbReference type="EMBL" id="FNAP01000008">
    <property type="protein sequence ID" value="SDE56448.1"/>
    <property type="molecule type" value="Genomic_DNA"/>
</dbReference>
<dbReference type="Gene3D" id="3.40.190.10">
    <property type="entry name" value="Periplasmic binding protein-like II"/>
    <property type="match status" value="2"/>
</dbReference>
<evidence type="ECO:0000313" key="2">
    <source>
        <dbReference type="EMBL" id="SDE56448.1"/>
    </source>
</evidence>
<evidence type="ECO:0000313" key="3">
    <source>
        <dbReference type="Proteomes" id="UP000199412"/>
    </source>
</evidence>
<dbReference type="RefSeq" id="WP_092786454.1">
    <property type="nucleotide sequence ID" value="NZ_FNAP01000008.1"/>
</dbReference>
<keyword evidence="3" id="KW-1185">Reference proteome</keyword>
<feature type="chain" id="PRO_5011678068" evidence="1">
    <location>
        <begin position="26"/>
        <end position="334"/>
    </location>
</feature>
<dbReference type="AlphaFoldDB" id="A0A1G7DYD4"/>
<sequence>MTILTKSWVAGAAMTVAVMSGPASAANPIYTGGESGSYFGSFGPLLLEVLKGEFFDYELKTSAGSGENIEQVMSNPQAIGMTQTDVLAFMSAQNPTIAEKVAIIRNDVANECLYAVTSEANVERLSNWGAVSGVARRLRFALGPEQSGSAQTFKLLQSFDEGLAGASNVSYMGSTDDAIDAVINDQADVAFFVQFPDPSNARFERLNDAKMAFIPVVDRNILRQRFADGERAYIPLEVKVTSAGLLNWRGVEKIVTSCTPLAYITGRPDSLPDGSDARLDQEEMIQIVRNASLDQFQPQAGWFQSMLDDLVEVSEQGIEKALDAVDEARQKMSE</sequence>
<dbReference type="OrthoDB" id="7330695at2"/>
<accession>A0A1G7DYD4</accession>
<dbReference type="Proteomes" id="UP000199412">
    <property type="component" value="Unassembled WGS sequence"/>
</dbReference>
<dbReference type="SUPFAM" id="SSF53850">
    <property type="entry name" value="Periplasmic binding protein-like II"/>
    <property type="match status" value="1"/>
</dbReference>
<keyword evidence="1" id="KW-0732">Signal</keyword>
<gene>
    <name evidence="2" type="ORF">SAMN05421720_10890</name>
</gene>
<organism evidence="2 3">
    <name type="scientific">Rhodospira trueperi</name>
    <dbReference type="NCBI Taxonomy" id="69960"/>
    <lineage>
        <taxon>Bacteria</taxon>
        <taxon>Pseudomonadati</taxon>
        <taxon>Pseudomonadota</taxon>
        <taxon>Alphaproteobacteria</taxon>
        <taxon>Rhodospirillales</taxon>
        <taxon>Rhodospirillaceae</taxon>
        <taxon>Rhodospira</taxon>
    </lineage>
</organism>
<evidence type="ECO:0000256" key="1">
    <source>
        <dbReference type="SAM" id="SignalP"/>
    </source>
</evidence>
<dbReference type="STRING" id="69960.SAMN05421720_10890"/>